<dbReference type="InterPro" id="IPR013159">
    <property type="entry name" value="DnaA_C"/>
</dbReference>
<dbReference type="GO" id="GO:0006270">
    <property type="term" value="P:DNA replication initiation"/>
    <property type="evidence" value="ECO:0007669"/>
    <property type="project" value="InterPro"/>
</dbReference>
<dbReference type="OrthoDB" id="4545778at2"/>
<feature type="domain" description="Chromosomal replication initiator DnaA C-terminal" evidence="2">
    <location>
        <begin position="85"/>
        <end position="154"/>
    </location>
</feature>
<proteinExistence type="predicted"/>
<dbReference type="GO" id="GO:0005524">
    <property type="term" value="F:ATP binding"/>
    <property type="evidence" value="ECO:0007669"/>
    <property type="project" value="InterPro"/>
</dbReference>
<dbReference type="Pfam" id="PF08299">
    <property type="entry name" value="Bac_DnaA_C"/>
    <property type="match status" value="1"/>
</dbReference>
<evidence type="ECO:0000256" key="1">
    <source>
        <dbReference type="SAM" id="MobiDB-lite"/>
    </source>
</evidence>
<dbReference type="EMBL" id="BJZV01000007">
    <property type="protein sequence ID" value="GEP09878.1"/>
    <property type="molecule type" value="Genomic_DNA"/>
</dbReference>
<dbReference type="SUPFAM" id="SSF48295">
    <property type="entry name" value="TrpR-like"/>
    <property type="match status" value="1"/>
</dbReference>
<organism evidence="3 4">
    <name type="scientific">Methylobacterium gnaphalii</name>
    <dbReference type="NCBI Taxonomy" id="1010610"/>
    <lineage>
        <taxon>Bacteria</taxon>
        <taxon>Pseudomonadati</taxon>
        <taxon>Pseudomonadota</taxon>
        <taxon>Alphaproteobacteria</taxon>
        <taxon>Hyphomicrobiales</taxon>
        <taxon>Methylobacteriaceae</taxon>
        <taxon>Methylobacterium</taxon>
    </lineage>
</organism>
<dbReference type="RefSeq" id="WP_147046170.1">
    <property type="nucleotide sequence ID" value="NZ_BJZV01000007.1"/>
</dbReference>
<dbReference type="SMART" id="SM00760">
    <property type="entry name" value="Bac_DnaA_C"/>
    <property type="match status" value="1"/>
</dbReference>
<sequence length="457" mass="50464">MNVHVSEPKTIEEMHALKKAADQRQAERAKERERQAAATKLRVEQERQEAEKALEDEQAKRAEREALAVRQRAARNVAQDGLPRDPRVIVNDVAAKHGVAAGDIFSDSRVAVVVDARRAAIGAVRKAWPNRSLPWLAEFFGLDHTTVLFHLRKLGLPTGAANRAPPHTQTGEAETTTVSETRTRRIVPLQVVDLVPGGETDAVPRFENVDPTKLHVDGVYQRDLSENSRRLIRRIVAEWSWRAFKPPVVVEVDGTLHVIDGQHTAIAAATHPEVDEIPVMIVRADRREDRADAFVRHNRDRTQMTGMQMHFGLVAAGDEDSLTLQQVCERAGARILRGKPSRYQVGDTTAVEVLKALVRRRHAKGAREVVQTCVEAGLAPISAAALKAVETLLFEAKHAGHYSREALATTLRNLGASAERQAALVAAEHQVQKWRGLAIVLVRNTRKARRPASSAAA</sequence>
<dbReference type="InterPro" id="IPR010921">
    <property type="entry name" value="Trp_repressor/repl_initiator"/>
</dbReference>
<evidence type="ECO:0000259" key="2">
    <source>
        <dbReference type="SMART" id="SM00760"/>
    </source>
</evidence>
<dbReference type="Proteomes" id="UP000321750">
    <property type="component" value="Unassembled WGS sequence"/>
</dbReference>
<accession>A0A512JIT7</accession>
<gene>
    <name evidence="3" type="ORF">MGN01_17230</name>
</gene>
<dbReference type="GO" id="GO:0006275">
    <property type="term" value="P:regulation of DNA replication"/>
    <property type="evidence" value="ECO:0007669"/>
    <property type="project" value="InterPro"/>
</dbReference>
<name>A0A512JIT7_9HYPH</name>
<evidence type="ECO:0000313" key="3">
    <source>
        <dbReference type="EMBL" id="GEP09878.1"/>
    </source>
</evidence>
<reference evidence="3 4" key="1">
    <citation type="submission" date="2019-07" db="EMBL/GenBank/DDBJ databases">
        <title>Whole genome shotgun sequence of Methylobacterium gnaphalii NBRC 107716.</title>
        <authorList>
            <person name="Hosoyama A."/>
            <person name="Uohara A."/>
            <person name="Ohji S."/>
            <person name="Ichikawa N."/>
        </authorList>
    </citation>
    <scope>NUCLEOTIDE SEQUENCE [LARGE SCALE GENOMIC DNA]</scope>
    <source>
        <strain evidence="3 4">NBRC 107716</strain>
    </source>
</reference>
<dbReference type="CDD" id="cd22249">
    <property type="entry name" value="UDM1_RNF168_RNF169-like"/>
    <property type="match status" value="1"/>
</dbReference>
<dbReference type="Gene3D" id="1.10.1750.10">
    <property type="match status" value="1"/>
</dbReference>
<evidence type="ECO:0000313" key="4">
    <source>
        <dbReference type="Proteomes" id="UP000321750"/>
    </source>
</evidence>
<dbReference type="AlphaFoldDB" id="A0A512JIT7"/>
<protein>
    <recommendedName>
        <fullName evidence="2">Chromosomal replication initiator DnaA C-terminal domain-containing protein</fullName>
    </recommendedName>
</protein>
<feature type="region of interest" description="Disordered" evidence="1">
    <location>
        <begin position="1"/>
        <end position="59"/>
    </location>
</feature>
<dbReference type="GO" id="GO:0043565">
    <property type="term" value="F:sequence-specific DNA binding"/>
    <property type="evidence" value="ECO:0007669"/>
    <property type="project" value="InterPro"/>
</dbReference>
<keyword evidence="4" id="KW-1185">Reference proteome</keyword>
<comment type="caution">
    <text evidence="3">The sequence shown here is derived from an EMBL/GenBank/DDBJ whole genome shotgun (WGS) entry which is preliminary data.</text>
</comment>